<keyword evidence="2" id="KW-0472">Membrane</keyword>
<evidence type="ECO:0000256" key="2">
    <source>
        <dbReference type="SAM" id="Phobius"/>
    </source>
</evidence>
<accession>A0A6C0BY02</accession>
<name>A0A6C0BY02_9ZZZZ</name>
<feature type="region of interest" description="Disordered" evidence="1">
    <location>
        <begin position="350"/>
        <end position="382"/>
    </location>
</feature>
<feature type="transmembrane region" description="Helical" evidence="2">
    <location>
        <begin position="64"/>
        <end position="81"/>
    </location>
</feature>
<feature type="transmembrane region" description="Helical" evidence="2">
    <location>
        <begin position="277"/>
        <end position="297"/>
    </location>
</feature>
<evidence type="ECO:0000256" key="1">
    <source>
        <dbReference type="SAM" id="MobiDB-lite"/>
    </source>
</evidence>
<feature type="transmembrane region" description="Helical" evidence="2">
    <location>
        <begin position="169"/>
        <end position="202"/>
    </location>
</feature>
<reference evidence="3" key="1">
    <citation type="journal article" date="2020" name="Nature">
        <title>Giant virus diversity and host interactions through global metagenomics.</title>
        <authorList>
            <person name="Schulz F."/>
            <person name="Roux S."/>
            <person name="Paez-Espino D."/>
            <person name="Jungbluth S."/>
            <person name="Walsh D.A."/>
            <person name="Denef V.J."/>
            <person name="McMahon K.D."/>
            <person name="Konstantinidis K.T."/>
            <person name="Eloe-Fadrosh E.A."/>
            <person name="Kyrpides N.C."/>
            <person name="Woyke T."/>
        </authorList>
    </citation>
    <scope>NUCLEOTIDE SEQUENCE</scope>
    <source>
        <strain evidence="3">GVMAG-M-3300020169-51</strain>
    </source>
</reference>
<feature type="compositionally biased region" description="Basic residues" evidence="1">
    <location>
        <begin position="367"/>
        <end position="382"/>
    </location>
</feature>
<keyword evidence="2" id="KW-0812">Transmembrane</keyword>
<feature type="transmembrane region" description="Helical" evidence="2">
    <location>
        <begin position="303"/>
        <end position="322"/>
    </location>
</feature>
<sequence>MNSFIADMKKNTAAIYKKHQKKNMDNFKGWVNDRKVEKEVKEPKPDPEPESEPEKKETFKAAKIIFSIGIFLLIFLLIGIIETPFFDNLQLFIDDIGESPYSDYRPFRWRNGTTWHGEWFGCMQTNSWTWLNYWYKKFFNILASLFTVVKYDEKENGIGKIMKGFGKFFVLMAMGFVSFLGWLIFQVCFGVFLPITSAIYSLIISSPDKKDMEDRGLFYRVIGWISLFFTYVPTIFFTWILQIFYFPFLVIKHRKKNGGFYDEAFDWIRLPENKGGFFTIFSGLFYFLLPGLFFLLLGDTISLVIGATFLIMLLFFSIFSIMKFKDVLEKEISGEIPIVKGEEVELKDGEKSNLSEESVSLAEMKGGRKKRNNRTRKTKKYI</sequence>
<protein>
    <submittedName>
        <fullName evidence="3">Uncharacterized protein</fullName>
    </submittedName>
</protein>
<feature type="region of interest" description="Disordered" evidence="1">
    <location>
        <begin position="36"/>
        <end position="55"/>
    </location>
</feature>
<dbReference type="AlphaFoldDB" id="A0A6C0BY02"/>
<proteinExistence type="predicted"/>
<dbReference type="EMBL" id="MN739291">
    <property type="protein sequence ID" value="QHS97217.1"/>
    <property type="molecule type" value="Genomic_DNA"/>
</dbReference>
<evidence type="ECO:0000313" key="3">
    <source>
        <dbReference type="EMBL" id="QHS97217.1"/>
    </source>
</evidence>
<feature type="transmembrane region" description="Helical" evidence="2">
    <location>
        <begin position="222"/>
        <end position="246"/>
    </location>
</feature>
<keyword evidence="2" id="KW-1133">Transmembrane helix</keyword>
<organism evidence="3">
    <name type="scientific">viral metagenome</name>
    <dbReference type="NCBI Taxonomy" id="1070528"/>
    <lineage>
        <taxon>unclassified sequences</taxon>
        <taxon>metagenomes</taxon>
        <taxon>organismal metagenomes</taxon>
    </lineage>
</organism>